<evidence type="ECO:0000313" key="3">
    <source>
        <dbReference type="Proteomes" id="UP000245771"/>
    </source>
</evidence>
<evidence type="ECO:0000256" key="1">
    <source>
        <dbReference type="SAM" id="MobiDB-lite"/>
    </source>
</evidence>
<proteinExistence type="predicted"/>
<evidence type="ECO:0000313" key="2">
    <source>
        <dbReference type="EMBL" id="PWN33041.1"/>
    </source>
</evidence>
<protein>
    <submittedName>
        <fullName evidence="2">Uncharacterized protein</fullName>
    </submittedName>
</protein>
<reference evidence="2 3" key="1">
    <citation type="journal article" date="2018" name="Mol. Biol. Evol.">
        <title>Broad Genomic Sampling Reveals a Smut Pathogenic Ancestry of the Fungal Clade Ustilaginomycotina.</title>
        <authorList>
            <person name="Kijpornyongpan T."/>
            <person name="Mondo S.J."/>
            <person name="Barry K."/>
            <person name="Sandor L."/>
            <person name="Lee J."/>
            <person name="Lipzen A."/>
            <person name="Pangilinan J."/>
            <person name="LaButti K."/>
            <person name="Hainaut M."/>
            <person name="Henrissat B."/>
            <person name="Grigoriev I.V."/>
            <person name="Spatafora J.W."/>
            <person name="Aime M.C."/>
        </authorList>
    </citation>
    <scope>NUCLEOTIDE SEQUENCE [LARGE SCALE GENOMIC DNA]</scope>
    <source>
        <strain evidence="2 3">MCA 3882</strain>
    </source>
</reference>
<dbReference type="InParanoid" id="A0A316V998"/>
<dbReference type="RefSeq" id="XP_025353343.1">
    <property type="nucleotide sequence ID" value="XM_025501130.1"/>
</dbReference>
<sequence length="489" mass="56198">MLCDINSYRKVQWQARIIGMRSTLGKFERWLPPDGYRAQLGAYIEQKLTVQSQEIPEAILKFYRDLRDDDEKHSKALFRQLSQPRQDQYEPLILFDGPCLEELINKRLKVKALAMKSAKPFEMFDYNTKNEAVQIPKIDPMNLIEILDPLLQFDMNQSIYNAFDRFGCHLNQLMRSAIAGNEINKLQEDLKTTGCDPKLMASLSPSRQMFNVLPHHKKLARLVSQEIFKPPGRLPIAKQDLQEYYYGDNERPKKRLRSLSPIIAPSKIIFTSIPEPPCRKEETVRNAKTALHNFFLPHVREKLSDPEDGFIANGSEKGQEWVLEQHKMTEDGLDRAKRYKRMLYKLSLSKEGVWEHVCLQNLLPGPDFLHEDYTQLFLDVQWRCDASNAEALKVQKERLNEIVKGIDGIRKEKALGIVYDPSVPLMHARVVDDPINEASSSNEDLLKTPEKASSSNEDLPKTPEKASEGANVQDAPQRIFAQSCGSPFF</sequence>
<dbReference type="GeneID" id="37022911"/>
<keyword evidence="3" id="KW-1185">Reference proteome</keyword>
<feature type="compositionally biased region" description="Basic and acidic residues" evidence="1">
    <location>
        <begin position="458"/>
        <end position="467"/>
    </location>
</feature>
<name>A0A316V998_9BASI</name>
<dbReference type="AlphaFoldDB" id="A0A316V998"/>
<accession>A0A316V998</accession>
<dbReference type="EMBL" id="KZ819605">
    <property type="protein sequence ID" value="PWN33041.1"/>
    <property type="molecule type" value="Genomic_DNA"/>
</dbReference>
<feature type="region of interest" description="Disordered" evidence="1">
    <location>
        <begin position="437"/>
        <end position="477"/>
    </location>
</feature>
<organism evidence="2 3">
    <name type="scientific">Meira miltonrushii</name>
    <dbReference type="NCBI Taxonomy" id="1280837"/>
    <lineage>
        <taxon>Eukaryota</taxon>
        <taxon>Fungi</taxon>
        <taxon>Dikarya</taxon>
        <taxon>Basidiomycota</taxon>
        <taxon>Ustilaginomycotina</taxon>
        <taxon>Exobasidiomycetes</taxon>
        <taxon>Exobasidiales</taxon>
        <taxon>Brachybasidiaceae</taxon>
        <taxon>Meira</taxon>
    </lineage>
</organism>
<gene>
    <name evidence="2" type="ORF">FA14DRAFT_181704</name>
</gene>
<dbReference type="Proteomes" id="UP000245771">
    <property type="component" value="Unassembled WGS sequence"/>
</dbReference>